<organism evidence="3 4">
    <name type="scientific">Trichogramma kaykai</name>
    <dbReference type="NCBI Taxonomy" id="54128"/>
    <lineage>
        <taxon>Eukaryota</taxon>
        <taxon>Metazoa</taxon>
        <taxon>Ecdysozoa</taxon>
        <taxon>Arthropoda</taxon>
        <taxon>Hexapoda</taxon>
        <taxon>Insecta</taxon>
        <taxon>Pterygota</taxon>
        <taxon>Neoptera</taxon>
        <taxon>Endopterygota</taxon>
        <taxon>Hymenoptera</taxon>
        <taxon>Apocrita</taxon>
        <taxon>Proctotrupomorpha</taxon>
        <taxon>Chalcidoidea</taxon>
        <taxon>Trichogrammatidae</taxon>
        <taxon>Trichogramma</taxon>
    </lineage>
</organism>
<gene>
    <name evidence="3" type="ORF">TKK_014599</name>
</gene>
<dbReference type="AlphaFoldDB" id="A0ABD2WBZ9"/>
<feature type="transmembrane region" description="Helical" evidence="1">
    <location>
        <begin position="258"/>
        <end position="283"/>
    </location>
</feature>
<evidence type="ECO:0000259" key="2">
    <source>
        <dbReference type="PROSITE" id="PS50042"/>
    </source>
</evidence>
<dbReference type="SMART" id="SM00100">
    <property type="entry name" value="cNMP"/>
    <property type="match status" value="1"/>
</dbReference>
<dbReference type="Proteomes" id="UP001627154">
    <property type="component" value="Unassembled WGS sequence"/>
</dbReference>
<dbReference type="InterPro" id="IPR000595">
    <property type="entry name" value="cNMP-bd_dom"/>
</dbReference>
<dbReference type="CDD" id="cd00038">
    <property type="entry name" value="CAP_ED"/>
    <property type="match status" value="1"/>
</dbReference>
<dbReference type="PANTHER" id="PTHR45689:SF14">
    <property type="entry name" value="CYCLIC NUCLEOTIDE-GATED CATION CHANNEL SUBUNIT A-LIKE PROTEIN"/>
    <property type="match status" value="1"/>
</dbReference>
<keyword evidence="1" id="KW-0812">Transmembrane</keyword>
<reference evidence="3 4" key="1">
    <citation type="journal article" date="2024" name="bioRxiv">
        <title>A reference genome for Trichogramma kaykai: A tiny desert-dwelling parasitoid wasp with competing sex-ratio distorters.</title>
        <authorList>
            <person name="Culotta J."/>
            <person name="Lindsey A.R."/>
        </authorList>
    </citation>
    <scope>NUCLEOTIDE SEQUENCE [LARGE SCALE GENOMIC DNA]</scope>
    <source>
        <strain evidence="3 4">KSX58</strain>
    </source>
</reference>
<feature type="transmembrane region" description="Helical" evidence="1">
    <location>
        <begin position="146"/>
        <end position="171"/>
    </location>
</feature>
<feature type="transmembrane region" description="Helical" evidence="1">
    <location>
        <begin position="113"/>
        <end position="134"/>
    </location>
</feature>
<comment type="caution">
    <text evidence="3">The sequence shown here is derived from an EMBL/GenBank/DDBJ whole genome shotgun (WGS) entry which is preliminary data.</text>
</comment>
<name>A0ABD2WBZ9_9HYME</name>
<dbReference type="Pfam" id="PF00027">
    <property type="entry name" value="cNMP_binding"/>
    <property type="match status" value="1"/>
</dbReference>
<feature type="domain" description="Cyclic nucleotide-binding" evidence="2">
    <location>
        <begin position="442"/>
        <end position="560"/>
    </location>
</feature>
<feature type="transmembrane region" description="Helical" evidence="1">
    <location>
        <begin position="340"/>
        <end position="363"/>
    </location>
</feature>
<dbReference type="EMBL" id="JBJJXI010000117">
    <property type="protein sequence ID" value="KAL3390436.1"/>
    <property type="molecule type" value="Genomic_DNA"/>
</dbReference>
<keyword evidence="1" id="KW-0472">Membrane</keyword>
<dbReference type="InterPro" id="IPR014710">
    <property type="entry name" value="RmlC-like_jellyroll"/>
</dbReference>
<dbReference type="InterPro" id="IPR018490">
    <property type="entry name" value="cNMP-bd_dom_sf"/>
</dbReference>
<keyword evidence="1" id="KW-1133">Transmembrane helix</keyword>
<protein>
    <recommendedName>
        <fullName evidence="2">Cyclic nucleotide-binding domain-containing protein</fullName>
    </recommendedName>
</protein>
<keyword evidence="4" id="KW-1185">Reference proteome</keyword>
<proteinExistence type="predicted"/>
<evidence type="ECO:0000313" key="4">
    <source>
        <dbReference type="Proteomes" id="UP001627154"/>
    </source>
</evidence>
<dbReference type="Gene3D" id="2.60.120.10">
    <property type="entry name" value="Jelly Rolls"/>
    <property type="match status" value="1"/>
</dbReference>
<dbReference type="Gene3D" id="1.10.287.630">
    <property type="entry name" value="Helix hairpin bin"/>
    <property type="match status" value="1"/>
</dbReference>
<evidence type="ECO:0000313" key="3">
    <source>
        <dbReference type="EMBL" id="KAL3390436.1"/>
    </source>
</evidence>
<dbReference type="InterPro" id="IPR051413">
    <property type="entry name" value="K/Na_HCN_channel"/>
</dbReference>
<accession>A0ABD2WBZ9</accession>
<dbReference type="SUPFAM" id="SSF51206">
    <property type="entry name" value="cAMP-binding domain-like"/>
    <property type="match status" value="1"/>
</dbReference>
<dbReference type="PROSITE" id="PS50042">
    <property type="entry name" value="CNMP_BINDING_3"/>
    <property type="match status" value="1"/>
</dbReference>
<evidence type="ECO:0000256" key="1">
    <source>
        <dbReference type="SAM" id="Phobius"/>
    </source>
</evidence>
<sequence>MDRCLQAVWRSVKPLVKWRRCWRRRRRRQRRSDGSRHACEFELGSESQLARLPPNAALRSRLKRRLQKVLLVSSTHPFTRYYLRSKASIAFEKQRHGISSNWWVVHPCSKFRLSWDVVMALTYIYAFFAMPYTISFRRLASKSVRSAYLGPVYVCCLLDVLLNLVTGYLSLDGPNVVMEPVHIVKHYAKGFLLIDLASSMPYEWLYEARLTLPRQSIQWHLLLFELVPLLKLSRLVTLRIYAKEILVVVGASRARESVICLLGLTAFILHWAACFTHMFPFYYAYVWNIDVQKSANYLFMAELYDKPAWLVYLKNLHMGAGNLCGYTYSEVQFDHLPDKIVRCMLLLLGMIYFLYVIVIVLQLSSSSTEPEHKYQMIMRGVKEYTRNKRLPEQLKNRLLHFYEHRFQGSLFKEHAITSALSKHLRNEVTQHNSRKLIEATSLFNNIPRNLLNSMIGALKQMIFLRNDVVYKWGSEASCMYFVVTGSVAVLTFSGVEVCHIQDGDYFGEVALLLSPDNKRSVTVVALEVCEVLRLDARDFNRLVLPKSELYERLRSVALDRIRAIQEAELRSANEPPASPPS</sequence>
<dbReference type="PANTHER" id="PTHR45689">
    <property type="entry name" value="I[[H]] CHANNEL, ISOFORM E"/>
    <property type="match status" value="1"/>
</dbReference>